<dbReference type="Pfam" id="PF02737">
    <property type="entry name" value="3HCDH_N"/>
    <property type="match status" value="1"/>
</dbReference>
<evidence type="ECO:0000259" key="5">
    <source>
        <dbReference type="Pfam" id="PF02737"/>
    </source>
</evidence>
<keyword evidence="3" id="KW-0560">Oxidoreductase</keyword>
<dbReference type="InterPro" id="IPR013328">
    <property type="entry name" value="6PGD_dom2"/>
</dbReference>
<proteinExistence type="inferred from homology"/>
<evidence type="ECO:0000256" key="3">
    <source>
        <dbReference type="ARBA" id="ARBA00023002"/>
    </source>
</evidence>
<feature type="domain" description="3-hydroxyacyl-CoA dehydrogenase C-terminal" evidence="4">
    <location>
        <begin position="191"/>
        <end position="284"/>
    </location>
</feature>
<evidence type="ECO:0000313" key="7">
    <source>
        <dbReference type="Proteomes" id="UP001500213"/>
    </source>
</evidence>
<evidence type="ECO:0000256" key="2">
    <source>
        <dbReference type="ARBA" id="ARBA00009463"/>
    </source>
</evidence>
<dbReference type="EMBL" id="BAABBX010000001">
    <property type="protein sequence ID" value="GAA4182914.1"/>
    <property type="molecule type" value="Genomic_DNA"/>
</dbReference>
<comment type="pathway">
    <text evidence="1">Lipid metabolism; butanoate metabolism.</text>
</comment>
<dbReference type="Pfam" id="PF00725">
    <property type="entry name" value="3HCDH"/>
    <property type="match status" value="1"/>
</dbReference>
<dbReference type="Gene3D" id="1.10.1040.10">
    <property type="entry name" value="N-(1-d-carboxylethyl)-l-norvaline Dehydrogenase, domain 2"/>
    <property type="match status" value="1"/>
</dbReference>
<dbReference type="NCBIfam" id="NF006143">
    <property type="entry name" value="PRK08293.1"/>
    <property type="match status" value="1"/>
</dbReference>
<dbReference type="Proteomes" id="UP001500213">
    <property type="component" value="Unassembled WGS sequence"/>
</dbReference>
<sequence length="289" mass="30968">MTDITHVTVLGTGVLGSQIAFQTAYSGFAVTAYDISDEVLEKARQRFAGLADTYRVDGVAGDAEGKAVAALDRVRYSADLADAVKDADLVIEAIPEILSLKQETYEKLGKVAPEKTIFATNSSTLLPSDLKDFTGRPEKFLALHFANQVWKYNTAEVMGTADTDPAVFDEIVAFAGEIGMVPIPIHKEKAGYVLNSLLVPFLNASYALAAGGYAEPKDIDNVWRIATGAPLGPLQITDIIGLTTPYNILSNAGPEAKPLAEWLKATYIDQGKLGIATGHGFYDYTNTGE</sequence>
<keyword evidence="7" id="KW-1185">Reference proteome</keyword>
<evidence type="ECO:0000259" key="4">
    <source>
        <dbReference type="Pfam" id="PF00725"/>
    </source>
</evidence>
<dbReference type="RefSeq" id="WP_338857828.1">
    <property type="nucleotide sequence ID" value="NZ_BAABBX010000001.1"/>
</dbReference>
<reference evidence="7" key="1">
    <citation type="journal article" date="2019" name="Int. J. Syst. Evol. Microbiol.">
        <title>The Global Catalogue of Microorganisms (GCM) 10K type strain sequencing project: providing services to taxonomists for standard genome sequencing and annotation.</title>
        <authorList>
            <consortium name="The Broad Institute Genomics Platform"/>
            <consortium name="The Broad Institute Genome Sequencing Center for Infectious Disease"/>
            <person name="Wu L."/>
            <person name="Ma J."/>
        </authorList>
    </citation>
    <scope>NUCLEOTIDE SEQUENCE [LARGE SCALE GENOMIC DNA]</scope>
    <source>
        <strain evidence="7">JCM 17593</strain>
    </source>
</reference>
<accession>A0ABP8AF24</accession>
<feature type="domain" description="3-hydroxyacyl-CoA dehydrogenase NAD binding" evidence="5">
    <location>
        <begin position="6"/>
        <end position="187"/>
    </location>
</feature>
<organism evidence="6 7">
    <name type="scientific">Gryllotalpicola kribbensis</name>
    <dbReference type="NCBI Taxonomy" id="993084"/>
    <lineage>
        <taxon>Bacteria</taxon>
        <taxon>Bacillati</taxon>
        <taxon>Actinomycetota</taxon>
        <taxon>Actinomycetes</taxon>
        <taxon>Micrococcales</taxon>
        <taxon>Microbacteriaceae</taxon>
        <taxon>Gryllotalpicola</taxon>
    </lineage>
</organism>
<gene>
    <name evidence="6" type="ORF">GCM10022288_01520</name>
</gene>
<protein>
    <submittedName>
        <fullName evidence="6">3-hydroxyacyl-CoA dehydrogenase</fullName>
    </submittedName>
</protein>
<dbReference type="PANTHER" id="PTHR48075:SF3">
    <property type="entry name" value="3-HYDROXYACYL-COA DEHYDROGENASE"/>
    <property type="match status" value="1"/>
</dbReference>
<dbReference type="InterPro" id="IPR036291">
    <property type="entry name" value="NAD(P)-bd_dom_sf"/>
</dbReference>
<comment type="caution">
    <text evidence="6">The sequence shown here is derived from an EMBL/GenBank/DDBJ whole genome shotgun (WGS) entry which is preliminary data.</text>
</comment>
<dbReference type="InterPro" id="IPR006176">
    <property type="entry name" value="3-OHacyl-CoA_DH_NAD-bd"/>
</dbReference>
<comment type="similarity">
    <text evidence="2">Belongs to the 3-hydroxyacyl-CoA dehydrogenase family.</text>
</comment>
<evidence type="ECO:0000256" key="1">
    <source>
        <dbReference type="ARBA" id="ARBA00005086"/>
    </source>
</evidence>
<dbReference type="InterPro" id="IPR008927">
    <property type="entry name" value="6-PGluconate_DH-like_C_sf"/>
</dbReference>
<dbReference type="InterPro" id="IPR006108">
    <property type="entry name" value="3HC_DH_C"/>
</dbReference>
<dbReference type="PIRSF" id="PIRSF000105">
    <property type="entry name" value="HCDH"/>
    <property type="match status" value="1"/>
</dbReference>
<evidence type="ECO:0000313" key="6">
    <source>
        <dbReference type="EMBL" id="GAA4182914.1"/>
    </source>
</evidence>
<dbReference type="Gene3D" id="3.40.50.720">
    <property type="entry name" value="NAD(P)-binding Rossmann-like Domain"/>
    <property type="match status" value="1"/>
</dbReference>
<dbReference type="InterPro" id="IPR022694">
    <property type="entry name" value="3-OHacyl-CoA_DH"/>
</dbReference>
<dbReference type="PANTHER" id="PTHR48075">
    <property type="entry name" value="3-HYDROXYACYL-COA DEHYDROGENASE FAMILY PROTEIN"/>
    <property type="match status" value="1"/>
</dbReference>
<name>A0ABP8AF24_9MICO</name>
<dbReference type="SUPFAM" id="SSF48179">
    <property type="entry name" value="6-phosphogluconate dehydrogenase C-terminal domain-like"/>
    <property type="match status" value="1"/>
</dbReference>
<dbReference type="SUPFAM" id="SSF51735">
    <property type="entry name" value="NAD(P)-binding Rossmann-fold domains"/>
    <property type="match status" value="1"/>
</dbReference>